<dbReference type="AlphaFoldDB" id="A0A6M0H533"/>
<evidence type="ECO:0000313" key="6">
    <source>
        <dbReference type="Proteomes" id="UP000481872"/>
    </source>
</evidence>
<keyword evidence="3 5" id="KW-0808">Transferase</keyword>
<evidence type="ECO:0000256" key="3">
    <source>
        <dbReference type="ARBA" id="ARBA00022679"/>
    </source>
</evidence>
<keyword evidence="2 5" id="KW-0489">Methyltransferase</keyword>
<organism evidence="5 6">
    <name type="scientific">Clostridium senegalense</name>
    <dbReference type="NCBI Taxonomy" id="1465809"/>
    <lineage>
        <taxon>Bacteria</taxon>
        <taxon>Bacillati</taxon>
        <taxon>Bacillota</taxon>
        <taxon>Clostridia</taxon>
        <taxon>Eubacteriales</taxon>
        <taxon>Clostridiaceae</taxon>
        <taxon>Clostridium</taxon>
    </lineage>
</organism>
<protein>
    <submittedName>
        <fullName evidence="5">Class I SAM-dependent methyltransferase</fullName>
    </submittedName>
</protein>
<proteinExistence type="inferred from homology"/>
<dbReference type="PANTHER" id="PTHR44942:SF4">
    <property type="entry name" value="METHYLTRANSFERASE TYPE 11 DOMAIN-CONTAINING PROTEIN"/>
    <property type="match status" value="1"/>
</dbReference>
<accession>A0A6M0H533</accession>
<dbReference type="InterPro" id="IPR013216">
    <property type="entry name" value="Methyltransf_11"/>
</dbReference>
<dbReference type="InterPro" id="IPR029063">
    <property type="entry name" value="SAM-dependent_MTases_sf"/>
</dbReference>
<dbReference type="GO" id="GO:0008757">
    <property type="term" value="F:S-adenosylmethionine-dependent methyltransferase activity"/>
    <property type="evidence" value="ECO:0007669"/>
    <property type="project" value="InterPro"/>
</dbReference>
<dbReference type="EMBL" id="JAAGPU010000019">
    <property type="protein sequence ID" value="NEU05374.1"/>
    <property type="molecule type" value="Genomic_DNA"/>
</dbReference>
<evidence type="ECO:0000256" key="2">
    <source>
        <dbReference type="ARBA" id="ARBA00022603"/>
    </source>
</evidence>
<dbReference type="Gene3D" id="3.40.50.150">
    <property type="entry name" value="Vaccinia Virus protein VP39"/>
    <property type="match status" value="1"/>
</dbReference>
<keyword evidence="6" id="KW-1185">Reference proteome</keyword>
<name>A0A6M0H533_9CLOT</name>
<dbReference type="Pfam" id="PF08241">
    <property type="entry name" value="Methyltransf_11"/>
    <property type="match status" value="1"/>
</dbReference>
<dbReference type="GO" id="GO:0032259">
    <property type="term" value="P:methylation"/>
    <property type="evidence" value="ECO:0007669"/>
    <property type="project" value="UniProtKB-KW"/>
</dbReference>
<reference evidence="5 6" key="1">
    <citation type="submission" date="2020-02" db="EMBL/GenBank/DDBJ databases">
        <title>Genome assembly of a novel Clostridium senegalense strain.</title>
        <authorList>
            <person name="Gupta T.B."/>
            <person name="Jauregui R."/>
            <person name="Maclean P."/>
            <person name="Nawarathana A."/>
            <person name="Brightwell G."/>
        </authorList>
    </citation>
    <scope>NUCLEOTIDE SEQUENCE [LARGE SCALE GENOMIC DNA]</scope>
    <source>
        <strain evidence="5 6">AGRFS4</strain>
    </source>
</reference>
<dbReference type="SUPFAM" id="SSF53335">
    <property type="entry name" value="S-adenosyl-L-methionine-dependent methyltransferases"/>
    <property type="match status" value="1"/>
</dbReference>
<evidence type="ECO:0000313" key="5">
    <source>
        <dbReference type="EMBL" id="NEU05374.1"/>
    </source>
</evidence>
<dbReference type="PANTHER" id="PTHR44942">
    <property type="entry name" value="METHYLTRANSF_11 DOMAIN-CONTAINING PROTEIN"/>
    <property type="match status" value="1"/>
</dbReference>
<dbReference type="RefSeq" id="WP_199870213.1">
    <property type="nucleotide sequence ID" value="NZ_JAAGPU010000019.1"/>
</dbReference>
<evidence type="ECO:0000259" key="4">
    <source>
        <dbReference type="Pfam" id="PF08241"/>
    </source>
</evidence>
<dbReference type="Proteomes" id="UP000481872">
    <property type="component" value="Unassembled WGS sequence"/>
</dbReference>
<comment type="caution">
    <text evidence="5">The sequence shown here is derived from an EMBL/GenBank/DDBJ whole genome shotgun (WGS) entry which is preliminary data.</text>
</comment>
<dbReference type="CDD" id="cd02440">
    <property type="entry name" value="AdoMet_MTases"/>
    <property type="match status" value="1"/>
</dbReference>
<feature type="domain" description="Methyltransferase type 11" evidence="4">
    <location>
        <begin position="48"/>
        <end position="140"/>
    </location>
</feature>
<gene>
    <name evidence="5" type="ORF">G3M99_11015</name>
</gene>
<sequence>MSLKELNPKNRFNNRAENYGKYRPTYPREIIQYLEETIGLSKGSIIADIGSGTGILSKVFLENKNKVYAVEPNENMRLVAEKSLGEYNDFHSINGGAEDTNLKEKSVDVITVGQAFHWFETMETRKEFERILKPNGSIVILYNIPKKSDEFMSEFLNFTEKYGEKYIKESIKDSKVEFFKDEIIHKNNLINRQEVDFEGLRGLICSYSYMPSEENPKFESMMVELKELFNKYSENDKVTLEYNTEISWCKLNK</sequence>
<comment type="similarity">
    <text evidence="1">Belongs to the methyltransferase superfamily.</text>
</comment>
<evidence type="ECO:0000256" key="1">
    <source>
        <dbReference type="ARBA" id="ARBA00008361"/>
    </source>
</evidence>
<dbReference type="InterPro" id="IPR051052">
    <property type="entry name" value="Diverse_substrate_MTase"/>
</dbReference>